<comment type="caution">
    <text evidence="1">The sequence shown here is derived from an EMBL/GenBank/DDBJ whole genome shotgun (WGS) entry which is preliminary data.</text>
</comment>
<keyword evidence="2" id="KW-1185">Reference proteome</keyword>
<accession>A0ABR9ZIV4</accession>
<dbReference type="EMBL" id="JADKMY010000001">
    <property type="protein sequence ID" value="MBF4553309.1"/>
    <property type="molecule type" value="Genomic_DNA"/>
</dbReference>
<name>A0ABR9ZIV4_9CORY</name>
<gene>
    <name evidence="1" type="ORF">IRY30_04325</name>
</gene>
<protein>
    <recommendedName>
        <fullName evidence="3">Methionine synthase</fullName>
    </recommendedName>
</protein>
<dbReference type="RefSeq" id="WP_194556130.1">
    <property type="nucleotide sequence ID" value="NZ_JADKMY010000001.1"/>
</dbReference>
<dbReference type="Proteomes" id="UP000635902">
    <property type="component" value="Unassembled WGS sequence"/>
</dbReference>
<proteinExistence type="predicted"/>
<evidence type="ECO:0000313" key="2">
    <source>
        <dbReference type="Proteomes" id="UP000635902"/>
    </source>
</evidence>
<organism evidence="1 2">
    <name type="scientific">Corynebacterium suicordis DSM 45110</name>
    <dbReference type="NCBI Taxonomy" id="1121369"/>
    <lineage>
        <taxon>Bacteria</taxon>
        <taxon>Bacillati</taxon>
        <taxon>Actinomycetota</taxon>
        <taxon>Actinomycetes</taxon>
        <taxon>Mycobacteriales</taxon>
        <taxon>Corynebacteriaceae</taxon>
        <taxon>Corynebacterium</taxon>
    </lineage>
</organism>
<sequence length="308" mass="33806">MTRLGWWENTVTTHTDLRSAYLSALKRTVDVDEDTGVPPVLSLPRISGGVGRELVATTASLSQLPLRTNPRGWEITAHPSLESRRTAGFMREHWDLGEELLPGRVERVMVHVLGPWSLGASVEFRGHPLIADRPAFKDVALTLGEAMREHCARLSSAIGAEVYVCMHEPLVSAVETGLPGATQFHQLDPVHPEIIEGVWRRFREQVGVPLTRETVDLQMDTATKDSIGAKLGEGRGVGILIPAAKGTVEQQASRIAKSAMQLWKQWTLPAEQLPELVDFVVPEAVRTPAEASTVAAIARTSAQMLWRN</sequence>
<reference evidence="1 2" key="1">
    <citation type="submission" date="2020-10" db="EMBL/GenBank/DDBJ databases">
        <title>Novel species in genus Corynebacterium.</title>
        <authorList>
            <person name="Zhang G."/>
        </authorList>
    </citation>
    <scope>NUCLEOTIDE SEQUENCE [LARGE SCALE GENOMIC DNA]</scope>
    <source>
        <strain evidence="1 2">DSM 45110</strain>
    </source>
</reference>
<evidence type="ECO:0008006" key="3">
    <source>
        <dbReference type="Google" id="ProtNLM"/>
    </source>
</evidence>
<evidence type="ECO:0000313" key="1">
    <source>
        <dbReference type="EMBL" id="MBF4553309.1"/>
    </source>
</evidence>